<feature type="region of interest" description="Disordered" evidence="1">
    <location>
        <begin position="41"/>
        <end position="113"/>
    </location>
</feature>
<dbReference type="Proteomes" id="UP000183656">
    <property type="component" value="Unassembled WGS sequence"/>
</dbReference>
<feature type="compositionally biased region" description="Basic and acidic residues" evidence="1">
    <location>
        <begin position="65"/>
        <end position="76"/>
    </location>
</feature>
<dbReference type="EMBL" id="FPBX01000023">
    <property type="protein sequence ID" value="SFU81719.1"/>
    <property type="molecule type" value="Genomic_DNA"/>
</dbReference>
<evidence type="ECO:0000313" key="3">
    <source>
        <dbReference type="Proteomes" id="UP000183656"/>
    </source>
</evidence>
<dbReference type="STRING" id="343013.SAMN04489707_102357"/>
<protein>
    <submittedName>
        <fullName evidence="2">Uncharacterized protein</fullName>
    </submittedName>
</protein>
<sequence>MVKAIALTAFVHGALKLQRGDEADFSPPTFTALAAHGLVREATAEQAQPPAQRTQRATRAPANKKAAEPENKEGKAPDVGTQGAVDLSAPAEPDPAADPATPPAGPGDAAAVA</sequence>
<gene>
    <name evidence="2" type="ORF">SAMN04489707_102357</name>
</gene>
<dbReference type="AlphaFoldDB" id="A0A1I7J942"/>
<evidence type="ECO:0000256" key="1">
    <source>
        <dbReference type="SAM" id="MobiDB-lite"/>
    </source>
</evidence>
<organism evidence="2 3">
    <name type="scientific">Paenacidovorax caeni</name>
    <dbReference type="NCBI Taxonomy" id="343013"/>
    <lineage>
        <taxon>Bacteria</taxon>
        <taxon>Pseudomonadati</taxon>
        <taxon>Pseudomonadota</taxon>
        <taxon>Betaproteobacteria</taxon>
        <taxon>Burkholderiales</taxon>
        <taxon>Comamonadaceae</taxon>
        <taxon>Paenacidovorax</taxon>
    </lineage>
</organism>
<feature type="compositionally biased region" description="Low complexity" evidence="1">
    <location>
        <begin position="44"/>
        <end position="61"/>
    </location>
</feature>
<accession>A0A1I7J942</accession>
<name>A0A1I7J942_9BURK</name>
<keyword evidence="3" id="KW-1185">Reference proteome</keyword>
<evidence type="ECO:0000313" key="2">
    <source>
        <dbReference type="EMBL" id="SFU81719.1"/>
    </source>
</evidence>
<reference evidence="2 3" key="1">
    <citation type="submission" date="2016-10" db="EMBL/GenBank/DDBJ databases">
        <authorList>
            <person name="de Groot N.N."/>
        </authorList>
    </citation>
    <scope>NUCLEOTIDE SEQUENCE [LARGE SCALE GENOMIC DNA]</scope>
    <source>
        <strain evidence="2 3">R-24608</strain>
    </source>
</reference>
<dbReference type="RefSeq" id="WP_054256442.1">
    <property type="nucleotide sequence ID" value="NZ_CYIG01000018.1"/>
</dbReference>
<proteinExistence type="predicted"/>